<comment type="caution">
    <text evidence="1">The sequence shown here is derived from an EMBL/GenBank/DDBJ whole genome shotgun (WGS) entry which is preliminary data.</text>
</comment>
<evidence type="ECO:0000313" key="1">
    <source>
        <dbReference type="EMBL" id="KAH9679554.1"/>
    </source>
</evidence>
<gene>
    <name evidence="1" type="ORF">KPL71_026176</name>
</gene>
<dbReference type="Proteomes" id="UP000829398">
    <property type="component" value="Chromosome 9"/>
</dbReference>
<reference evidence="2" key="1">
    <citation type="journal article" date="2023" name="Hortic. Res.">
        <title>A chromosome-level phased genome enabling allele-level studies in sweet orange: a case study on citrus Huanglongbing tolerance.</title>
        <authorList>
            <person name="Wu B."/>
            <person name="Yu Q."/>
            <person name="Deng Z."/>
            <person name="Duan Y."/>
            <person name="Luo F."/>
            <person name="Gmitter F. Jr."/>
        </authorList>
    </citation>
    <scope>NUCLEOTIDE SEQUENCE [LARGE SCALE GENOMIC DNA]</scope>
    <source>
        <strain evidence="2">cv. Valencia</strain>
    </source>
</reference>
<name>A0ACB8HXK9_CITSI</name>
<keyword evidence="2" id="KW-1185">Reference proteome</keyword>
<accession>A0ACB8HXK9</accession>
<organism evidence="1 2">
    <name type="scientific">Citrus sinensis</name>
    <name type="common">Sweet orange</name>
    <name type="synonym">Citrus aurantium var. sinensis</name>
    <dbReference type="NCBI Taxonomy" id="2711"/>
    <lineage>
        <taxon>Eukaryota</taxon>
        <taxon>Viridiplantae</taxon>
        <taxon>Streptophyta</taxon>
        <taxon>Embryophyta</taxon>
        <taxon>Tracheophyta</taxon>
        <taxon>Spermatophyta</taxon>
        <taxon>Magnoliopsida</taxon>
        <taxon>eudicotyledons</taxon>
        <taxon>Gunneridae</taxon>
        <taxon>Pentapetalae</taxon>
        <taxon>rosids</taxon>
        <taxon>malvids</taxon>
        <taxon>Sapindales</taxon>
        <taxon>Rutaceae</taxon>
        <taxon>Aurantioideae</taxon>
        <taxon>Citrus</taxon>
    </lineage>
</organism>
<protein>
    <submittedName>
        <fullName evidence="1">Protein FATTY ACID EXPORT 1</fullName>
    </submittedName>
</protein>
<sequence>MATACSQSQLSCFSSINRKLCFQRRFVLLPGFRSSKSWVCMSLDDRGTNMTSSEIKTTLSYTADNDSKPYVEGTAKSYPTVEEEHSSGEMGKTEPVPEDGVAQPKKAAKIHDFCFGIPYGGLVLGGGLFGLIFSRNPATLRTALIGGALLALSTFSLKIWRQGKSSLPFILGQAVMASETIFLYKMGELNQLAPKSILVGSTGIISVMCTFFNAYLTVSHLCDLAVLSAVLLRQNFEAYSLTKKLFPTGFYAAISAAMLCFYSYVVASGGNPPPKKLKSSAAAVS</sequence>
<evidence type="ECO:0000313" key="2">
    <source>
        <dbReference type="Proteomes" id="UP000829398"/>
    </source>
</evidence>
<dbReference type="EMBL" id="CM039178">
    <property type="protein sequence ID" value="KAH9679554.1"/>
    <property type="molecule type" value="Genomic_DNA"/>
</dbReference>
<proteinExistence type="predicted"/>